<proteinExistence type="predicted"/>
<dbReference type="AlphaFoldDB" id="A0A1M5KAU3"/>
<dbReference type="InterPro" id="IPR028994">
    <property type="entry name" value="Integrin_alpha_N"/>
</dbReference>
<keyword evidence="4" id="KW-1185">Reference proteome</keyword>
<protein>
    <submittedName>
        <fullName evidence="3">Repeat domain-containing protein</fullName>
    </submittedName>
</protein>
<name>A0A1M5KAU3_9FLAO</name>
<dbReference type="Pfam" id="PF07593">
    <property type="entry name" value="UnbV_ASPIC"/>
    <property type="match status" value="1"/>
</dbReference>
<dbReference type="SUPFAM" id="SSF69318">
    <property type="entry name" value="Integrin alpha N-terminal domain"/>
    <property type="match status" value="3"/>
</dbReference>
<organism evidence="3 4">
    <name type="scientific">Flagellimonas flava</name>
    <dbReference type="NCBI Taxonomy" id="570519"/>
    <lineage>
        <taxon>Bacteria</taxon>
        <taxon>Pseudomonadati</taxon>
        <taxon>Bacteroidota</taxon>
        <taxon>Flavobacteriia</taxon>
        <taxon>Flavobacteriales</taxon>
        <taxon>Flavobacteriaceae</taxon>
        <taxon>Flagellimonas</taxon>
    </lineage>
</organism>
<dbReference type="InterPro" id="IPR011519">
    <property type="entry name" value="UnbV_ASPIC"/>
</dbReference>
<reference evidence="4" key="1">
    <citation type="submission" date="2016-11" db="EMBL/GenBank/DDBJ databases">
        <authorList>
            <person name="Varghese N."/>
            <person name="Submissions S."/>
        </authorList>
    </citation>
    <scope>NUCLEOTIDE SEQUENCE [LARGE SCALE GENOMIC DNA]</scope>
    <source>
        <strain evidence="4">DSM 22638</strain>
    </source>
</reference>
<dbReference type="RefSeq" id="WP_073177883.1">
    <property type="nucleotide sequence ID" value="NZ_FQWL01000002.1"/>
</dbReference>
<dbReference type="OrthoDB" id="9816120at2"/>
<evidence type="ECO:0000313" key="3">
    <source>
        <dbReference type="EMBL" id="SHG49887.1"/>
    </source>
</evidence>
<dbReference type="InterPro" id="IPR013517">
    <property type="entry name" value="FG-GAP"/>
</dbReference>
<feature type="domain" description="ASPIC/UnbV" evidence="2">
    <location>
        <begin position="528"/>
        <end position="590"/>
    </location>
</feature>
<dbReference type="InterPro" id="IPR027039">
    <property type="entry name" value="Crtac1"/>
</dbReference>
<dbReference type="STRING" id="570519.SAMN04488116_1477"/>
<sequence length="1097" mass="122640">MRGLFWVVMGILFFGVSCSKNKPKTLFKTISSNHSGITFVNQLTPTPELNILNYLYYYNGAGVVAGDFNNDGLQDLYFTSNQGADKLYLNQGDFRFKDITNISGIDNISGWTTGATHIDINHDGLLDIYICKVGGYRELEGKNLLFINQGIDGDGVPSFIEEASKYNLDYSGFSTKAAFFDYDLDGDLDMYLLNHSVNPNRSYGRGSKRESFDKQSGDILFRNSGGYFEDVSQDAGIFQGTIGYGLGLSISDINSDGYPDIYVGNDFFENDYLYLNQGDGTFKELISESQNRLGHTSHYSMGNDIADINNDGLTDIVSLDMLPENLESYKTSGLEYPYPIYQQYLKNGFAPQFMQNTLHLNANGDNFSEIAHMSGINATEWSWGALLQDFDNDGLKDVFISNGIRGATNDMDFISFIANEKIQKQLEGGMTKKEMAFITEIPEKKVPNYFYKNNGDLTFSDVTQSWLTKEGSFSNGCAYVDLDNDGDLDIVVNNVDQEAYVLENTLDKSSKNHSLQIRLQGARQNPNGIGVKAIAYTKQGTIAVENFVSKGYLSAVPHTVHLGIGKDSILDSLKIVWPNGKYQVLPNIKSGNLKLKIGNANKDFYTQNPTQIPRMFNAWDSIINFRHKEQQTLDFDRDPLVPFSHSNEGPCISIADVNNDKLEDIFISGAKLQPSKLFFQQKNGTFSQAQAEVFDEDKISEDISHIFFDADNDQDLDLLVVSGGNEFLTGSALQPRLYLNTKGMLTRDTVQFKDIQINASKVVAEDIDNDGDQDICIVSNQVAGKFGDTPKQYIFTNDGHGAFSDITKSFASELASYGNIKDMLWKDLDQNGFPDLIVAGHWTPITIFLNDGKQLKKQQNNGLEHTNGWWNTIEMADLDQDGDLDILAGNWGLNTKFRATKEQPITLYRSDFDENGSIETLVTHYHGSKETAFASKDELAKQMPILNKKFLRYKDFAKATIQELFGRQKLENAQKKHVTLLTTSYFENDGKGSFSMKELPKIVQASSINDIFINDIDGDGHLDALLVGNNFEISTQLGRLDALHGLYLKNDGNGNLLWKENLNISGAARKIEQLTIKGKPHFVVTRNNDFPVFLVKN</sequence>
<dbReference type="PROSITE" id="PS51257">
    <property type="entry name" value="PROKAR_LIPOPROTEIN"/>
    <property type="match status" value="1"/>
</dbReference>
<dbReference type="Pfam" id="PF13517">
    <property type="entry name" value="FG-GAP_3"/>
    <property type="match status" value="5"/>
</dbReference>
<evidence type="ECO:0000313" key="4">
    <source>
        <dbReference type="Proteomes" id="UP000184532"/>
    </source>
</evidence>
<accession>A0A1M5KAU3</accession>
<dbReference type="EMBL" id="FQWL01000002">
    <property type="protein sequence ID" value="SHG49887.1"/>
    <property type="molecule type" value="Genomic_DNA"/>
</dbReference>
<dbReference type="PANTHER" id="PTHR16026:SF0">
    <property type="entry name" value="CARTILAGE ACIDIC PROTEIN 1"/>
    <property type="match status" value="1"/>
</dbReference>
<dbReference type="Proteomes" id="UP000184532">
    <property type="component" value="Unassembled WGS sequence"/>
</dbReference>
<dbReference type="PANTHER" id="PTHR16026">
    <property type="entry name" value="CARTILAGE ACIDIC PROTEIN 1"/>
    <property type="match status" value="1"/>
</dbReference>
<dbReference type="Gene3D" id="2.130.10.130">
    <property type="entry name" value="Integrin alpha, N-terminal"/>
    <property type="match status" value="4"/>
</dbReference>
<evidence type="ECO:0000256" key="1">
    <source>
        <dbReference type="ARBA" id="ARBA00022729"/>
    </source>
</evidence>
<gene>
    <name evidence="3" type="ORF">SAMN04488116_1477</name>
</gene>
<keyword evidence="1" id="KW-0732">Signal</keyword>
<evidence type="ECO:0000259" key="2">
    <source>
        <dbReference type="Pfam" id="PF07593"/>
    </source>
</evidence>